<organism evidence="2 3">
    <name type="scientific">Lentinula lateritia</name>
    <dbReference type="NCBI Taxonomy" id="40482"/>
    <lineage>
        <taxon>Eukaryota</taxon>
        <taxon>Fungi</taxon>
        <taxon>Dikarya</taxon>
        <taxon>Basidiomycota</taxon>
        <taxon>Agaricomycotina</taxon>
        <taxon>Agaricomycetes</taxon>
        <taxon>Agaricomycetidae</taxon>
        <taxon>Agaricales</taxon>
        <taxon>Marasmiineae</taxon>
        <taxon>Omphalotaceae</taxon>
        <taxon>Lentinula</taxon>
    </lineage>
</organism>
<evidence type="ECO:0000313" key="2">
    <source>
        <dbReference type="EMBL" id="KAJ4481728.1"/>
    </source>
</evidence>
<reference evidence="2" key="2">
    <citation type="journal article" date="2023" name="Proc. Natl. Acad. Sci. U.S.A.">
        <title>A global phylogenomic analysis of the shiitake genus Lentinula.</title>
        <authorList>
            <person name="Sierra-Patev S."/>
            <person name="Min B."/>
            <person name="Naranjo-Ortiz M."/>
            <person name="Looney B."/>
            <person name="Konkel Z."/>
            <person name="Slot J.C."/>
            <person name="Sakamoto Y."/>
            <person name="Steenwyk J.L."/>
            <person name="Rokas A."/>
            <person name="Carro J."/>
            <person name="Camarero S."/>
            <person name="Ferreira P."/>
            <person name="Molpeceres G."/>
            <person name="Ruiz-Duenas F.J."/>
            <person name="Serrano A."/>
            <person name="Henrissat B."/>
            <person name="Drula E."/>
            <person name="Hughes K.W."/>
            <person name="Mata J.L."/>
            <person name="Ishikawa N.K."/>
            <person name="Vargas-Isla R."/>
            <person name="Ushijima S."/>
            <person name="Smith C.A."/>
            <person name="Donoghue J."/>
            <person name="Ahrendt S."/>
            <person name="Andreopoulos W."/>
            <person name="He G."/>
            <person name="LaButti K."/>
            <person name="Lipzen A."/>
            <person name="Ng V."/>
            <person name="Riley R."/>
            <person name="Sandor L."/>
            <person name="Barry K."/>
            <person name="Martinez A.T."/>
            <person name="Xiao Y."/>
            <person name="Gibbons J.G."/>
            <person name="Terashima K."/>
            <person name="Grigoriev I.V."/>
            <person name="Hibbett D."/>
        </authorList>
    </citation>
    <scope>NUCLEOTIDE SEQUENCE</scope>
    <source>
        <strain evidence="2">Sp2 HRB7682 ss15</strain>
    </source>
</reference>
<sequence>MNNHIQNARDIDSSNYCLPCSGVVTPLKPRIRPVVPLSAMSPVELLPSQASTIPTISDRSLNLHNKFPCAGPDISPLADDLKFSTLSLASPTVKVLPSNQDSDLHVGSTCSLSEAIDTPPLRTPFHPSSPSSPNAPVRIDWSAFPVFDATAGPTISDTSLKRPLFCKSRPMLSRGGSFDALAVYPPRSPADESPDISPCIPSRKAVRLRRSTIYRPLNMVKSPCHRLSSVQETSTLSQWQTEEISRPVQSSSQSVRLLARCSNNLQKRSTASLVVDDDYDSNDRRSKPSRPPLVTGFLQNLPPFRLSATPSATSPISTSPATPSRCAAPLRSPFFIRKRDEIQSGLK</sequence>
<accession>A0A9W9DQS8</accession>
<gene>
    <name evidence="2" type="ORF">C8J55DRAFT_605742</name>
</gene>
<dbReference type="Proteomes" id="UP001150238">
    <property type="component" value="Unassembled WGS sequence"/>
</dbReference>
<protein>
    <submittedName>
        <fullName evidence="2">Uncharacterized protein</fullName>
    </submittedName>
</protein>
<proteinExistence type="predicted"/>
<reference evidence="2" key="1">
    <citation type="submission" date="2022-08" db="EMBL/GenBank/DDBJ databases">
        <authorList>
            <consortium name="DOE Joint Genome Institute"/>
            <person name="Min B."/>
            <person name="Riley R."/>
            <person name="Sierra-Patev S."/>
            <person name="Naranjo-Ortiz M."/>
            <person name="Looney B."/>
            <person name="Konkel Z."/>
            <person name="Slot J.C."/>
            <person name="Sakamoto Y."/>
            <person name="Steenwyk J.L."/>
            <person name="Rokas A."/>
            <person name="Carro J."/>
            <person name="Camarero S."/>
            <person name="Ferreira P."/>
            <person name="Molpeceres G."/>
            <person name="Ruiz-Duenas F.J."/>
            <person name="Serrano A."/>
            <person name="Henrissat B."/>
            <person name="Drula E."/>
            <person name="Hughes K.W."/>
            <person name="Mata J.L."/>
            <person name="Ishikawa N.K."/>
            <person name="Vargas-Isla R."/>
            <person name="Ushijima S."/>
            <person name="Smith C.A."/>
            <person name="Ahrendt S."/>
            <person name="Andreopoulos W."/>
            <person name="He G."/>
            <person name="Labutti K."/>
            <person name="Lipzen A."/>
            <person name="Ng V."/>
            <person name="Sandor L."/>
            <person name="Barry K."/>
            <person name="Martinez A.T."/>
            <person name="Xiao Y."/>
            <person name="Gibbons J.G."/>
            <person name="Terashima K."/>
            <person name="Hibbett D.S."/>
            <person name="Grigoriev I.V."/>
        </authorList>
    </citation>
    <scope>NUCLEOTIDE SEQUENCE</scope>
    <source>
        <strain evidence="2">Sp2 HRB7682 ss15</strain>
    </source>
</reference>
<feature type="region of interest" description="Disordered" evidence="1">
    <location>
        <begin position="308"/>
        <end position="332"/>
    </location>
</feature>
<feature type="compositionally biased region" description="Low complexity" evidence="1">
    <location>
        <begin position="308"/>
        <end position="324"/>
    </location>
</feature>
<evidence type="ECO:0000313" key="3">
    <source>
        <dbReference type="Proteomes" id="UP001150238"/>
    </source>
</evidence>
<dbReference type="AlphaFoldDB" id="A0A9W9DQS8"/>
<comment type="caution">
    <text evidence="2">The sequence shown here is derived from an EMBL/GenBank/DDBJ whole genome shotgun (WGS) entry which is preliminary data.</text>
</comment>
<dbReference type="EMBL" id="JANVFS010000014">
    <property type="protein sequence ID" value="KAJ4481728.1"/>
    <property type="molecule type" value="Genomic_DNA"/>
</dbReference>
<name>A0A9W9DQS8_9AGAR</name>
<feature type="region of interest" description="Disordered" evidence="1">
    <location>
        <begin position="276"/>
        <end position="296"/>
    </location>
</feature>
<evidence type="ECO:0000256" key="1">
    <source>
        <dbReference type="SAM" id="MobiDB-lite"/>
    </source>
</evidence>